<organism evidence="1 2">
    <name type="scientific">Portunus trituberculatus</name>
    <name type="common">Swimming crab</name>
    <name type="synonym">Neptunus trituberculatus</name>
    <dbReference type="NCBI Taxonomy" id="210409"/>
    <lineage>
        <taxon>Eukaryota</taxon>
        <taxon>Metazoa</taxon>
        <taxon>Ecdysozoa</taxon>
        <taxon>Arthropoda</taxon>
        <taxon>Crustacea</taxon>
        <taxon>Multicrustacea</taxon>
        <taxon>Malacostraca</taxon>
        <taxon>Eumalacostraca</taxon>
        <taxon>Eucarida</taxon>
        <taxon>Decapoda</taxon>
        <taxon>Pleocyemata</taxon>
        <taxon>Brachyura</taxon>
        <taxon>Eubrachyura</taxon>
        <taxon>Portunoidea</taxon>
        <taxon>Portunidae</taxon>
        <taxon>Portuninae</taxon>
        <taxon>Portunus</taxon>
    </lineage>
</organism>
<protein>
    <submittedName>
        <fullName evidence="1">Uncharacterized protein</fullName>
    </submittedName>
</protein>
<keyword evidence="2" id="KW-1185">Reference proteome</keyword>
<reference evidence="1 2" key="1">
    <citation type="submission" date="2019-05" db="EMBL/GenBank/DDBJ databases">
        <title>Another draft genome of Portunus trituberculatus and its Hox gene families provides insights of decapod evolution.</title>
        <authorList>
            <person name="Jeong J.-H."/>
            <person name="Song I."/>
            <person name="Kim S."/>
            <person name="Choi T."/>
            <person name="Kim D."/>
            <person name="Ryu S."/>
            <person name="Kim W."/>
        </authorList>
    </citation>
    <scope>NUCLEOTIDE SEQUENCE [LARGE SCALE GENOMIC DNA]</scope>
    <source>
        <tissue evidence="1">Muscle</tissue>
    </source>
</reference>
<gene>
    <name evidence="1" type="ORF">E2C01_054018</name>
</gene>
<proteinExistence type="predicted"/>
<sequence length="67" mass="7397">MERPPSRVMTEMLCDMYLKLAYLQELELHSSADVLCWWYASPRNTAGGQTSGAPHIPFPTLGATAAI</sequence>
<dbReference type="AlphaFoldDB" id="A0A5B7GTU0"/>
<evidence type="ECO:0000313" key="2">
    <source>
        <dbReference type="Proteomes" id="UP000324222"/>
    </source>
</evidence>
<comment type="caution">
    <text evidence="1">The sequence shown here is derived from an EMBL/GenBank/DDBJ whole genome shotgun (WGS) entry which is preliminary data.</text>
</comment>
<dbReference type="Proteomes" id="UP000324222">
    <property type="component" value="Unassembled WGS sequence"/>
</dbReference>
<accession>A0A5B7GTU0</accession>
<dbReference type="EMBL" id="VSRR010017052">
    <property type="protein sequence ID" value="MPC59984.1"/>
    <property type="molecule type" value="Genomic_DNA"/>
</dbReference>
<evidence type="ECO:0000313" key="1">
    <source>
        <dbReference type="EMBL" id="MPC59984.1"/>
    </source>
</evidence>
<name>A0A5B7GTU0_PORTR</name>